<dbReference type="GO" id="GO:0016020">
    <property type="term" value="C:membrane"/>
    <property type="evidence" value="ECO:0007669"/>
    <property type="project" value="UniProtKB-SubCell"/>
</dbReference>
<dbReference type="OrthoDB" id="4062651at2759"/>
<evidence type="ECO:0000256" key="11">
    <source>
        <dbReference type="ARBA" id="ARBA00023180"/>
    </source>
</evidence>
<reference evidence="15" key="1">
    <citation type="submission" date="2013-09" db="EMBL/GenBank/DDBJ databases">
        <title>Corchorus olitorius genome sequencing.</title>
        <authorList>
            <person name="Alam M."/>
            <person name="Haque M.S."/>
            <person name="Islam M.S."/>
            <person name="Emdad E.M."/>
            <person name="Islam M.M."/>
            <person name="Ahmed B."/>
            <person name="Halim A."/>
            <person name="Hossen Q.M.M."/>
            <person name="Hossain M.Z."/>
            <person name="Ahmed R."/>
            <person name="Khan M.M."/>
            <person name="Islam R."/>
            <person name="Rashid M.M."/>
            <person name="Khan S.A."/>
            <person name="Rahman M.S."/>
            <person name="Alam M."/>
            <person name="Yahiya A.S."/>
            <person name="Khan M.S."/>
            <person name="Azam M.S."/>
            <person name="Haque T."/>
            <person name="Lashkar M.Z.H."/>
            <person name="Akhand A.I."/>
            <person name="Morshed G."/>
            <person name="Roy S."/>
            <person name="Uddin K.S."/>
            <person name="Rabeya T."/>
            <person name="Hossain A.S."/>
            <person name="Chowdhury A."/>
            <person name="Snigdha A.R."/>
            <person name="Mortoza M.S."/>
            <person name="Matin S.A."/>
            <person name="Hoque S.M.E."/>
            <person name="Islam M.K."/>
            <person name="Roy D.K."/>
            <person name="Haider R."/>
            <person name="Moosa M.M."/>
            <person name="Elias S.M."/>
            <person name="Hasan A.M."/>
            <person name="Jahan S."/>
            <person name="Shafiuddin M."/>
            <person name="Mahmood N."/>
            <person name="Shommy N.S."/>
        </authorList>
    </citation>
    <scope>NUCLEOTIDE SEQUENCE [LARGE SCALE GENOMIC DNA]</scope>
    <source>
        <strain evidence="15">cv. O-4</strain>
    </source>
</reference>
<protein>
    <recommendedName>
        <fullName evidence="13">Malectin-like domain-containing protein</fullName>
    </recommendedName>
</protein>
<accession>A0A1R3I1B4</accession>
<organism evidence="14 15">
    <name type="scientific">Corchorus olitorius</name>
    <dbReference type="NCBI Taxonomy" id="93759"/>
    <lineage>
        <taxon>Eukaryota</taxon>
        <taxon>Viridiplantae</taxon>
        <taxon>Streptophyta</taxon>
        <taxon>Embryophyta</taxon>
        <taxon>Tracheophyta</taxon>
        <taxon>Spermatophyta</taxon>
        <taxon>Magnoliopsida</taxon>
        <taxon>eudicotyledons</taxon>
        <taxon>Gunneridae</taxon>
        <taxon>Pentapetalae</taxon>
        <taxon>rosids</taxon>
        <taxon>malvids</taxon>
        <taxon>Malvales</taxon>
        <taxon>Malvaceae</taxon>
        <taxon>Grewioideae</taxon>
        <taxon>Apeibeae</taxon>
        <taxon>Corchorus</taxon>
    </lineage>
</organism>
<keyword evidence="5" id="KW-0732">Signal</keyword>
<keyword evidence="3" id="KW-0808">Transferase</keyword>
<evidence type="ECO:0000256" key="7">
    <source>
        <dbReference type="ARBA" id="ARBA00022777"/>
    </source>
</evidence>
<dbReference type="Gene3D" id="2.60.120.430">
    <property type="entry name" value="Galactose-binding lectin"/>
    <property type="match status" value="2"/>
</dbReference>
<evidence type="ECO:0000313" key="14">
    <source>
        <dbReference type="EMBL" id="OMO76385.1"/>
    </source>
</evidence>
<evidence type="ECO:0000256" key="2">
    <source>
        <dbReference type="ARBA" id="ARBA00022527"/>
    </source>
</evidence>
<keyword evidence="10" id="KW-0472">Membrane</keyword>
<dbReference type="PANTHER" id="PTHR34590:SF15">
    <property type="entry name" value="PROTEIN KINASE DOMAIN-CONTAINING PROTEIN"/>
    <property type="match status" value="1"/>
</dbReference>
<dbReference type="GO" id="GO:0005524">
    <property type="term" value="F:ATP binding"/>
    <property type="evidence" value="ECO:0007669"/>
    <property type="project" value="UniProtKB-KW"/>
</dbReference>
<name>A0A1R3I1B4_9ROSI</name>
<evidence type="ECO:0000256" key="3">
    <source>
        <dbReference type="ARBA" id="ARBA00022679"/>
    </source>
</evidence>
<dbReference type="GO" id="GO:0004674">
    <property type="term" value="F:protein serine/threonine kinase activity"/>
    <property type="evidence" value="ECO:0007669"/>
    <property type="project" value="UniProtKB-KW"/>
</dbReference>
<feature type="region of interest" description="Disordered" evidence="12">
    <location>
        <begin position="1"/>
        <end position="21"/>
    </location>
</feature>
<keyword evidence="15" id="KW-1185">Reference proteome</keyword>
<dbReference type="AlphaFoldDB" id="A0A1R3I1B4"/>
<keyword evidence="8" id="KW-0067">ATP-binding</keyword>
<evidence type="ECO:0000256" key="8">
    <source>
        <dbReference type="ARBA" id="ARBA00022840"/>
    </source>
</evidence>
<keyword evidence="9" id="KW-1133">Transmembrane helix</keyword>
<evidence type="ECO:0000256" key="4">
    <source>
        <dbReference type="ARBA" id="ARBA00022692"/>
    </source>
</evidence>
<keyword evidence="4" id="KW-0812">Transmembrane</keyword>
<proteinExistence type="predicted"/>
<evidence type="ECO:0000256" key="1">
    <source>
        <dbReference type="ARBA" id="ARBA00004479"/>
    </source>
</evidence>
<evidence type="ECO:0000256" key="6">
    <source>
        <dbReference type="ARBA" id="ARBA00022741"/>
    </source>
</evidence>
<keyword evidence="11" id="KW-0325">Glycoprotein</keyword>
<evidence type="ECO:0000256" key="10">
    <source>
        <dbReference type="ARBA" id="ARBA00023136"/>
    </source>
</evidence>
<evidence type="ECO:0000259" key="13">
    <source>
        <dbReference type="Pfam" id="PF12819"/>
    </source>
</evidence>
<gene>
    <name evidence="14" type="ORF">COLO4_25583</name>
</gene>
<dbReference type="InterPro" id="IPR024788">
    <property type="entry name" value="Malectin-like_Carb-bd_dom"/>
</dbReference>
<feature type="compositionally biased region" description="Polar residues" evidence="12">
    <location>
        <begin position="1"/>
        <end position="11"/>
    </location>
</feature>
<dbReference type="PANTHER" id="PTHR34590">
    <property type="entry name" value="OS03G0124300 PROTEIN-RELATED"/>
    <property type="match status" value="1"/>
</dbReference>
<evidence type="ECO:0000256" key="12">
    <source>
        <dbReference type="SAM" id="MobiDB-lite"/>
    </source>
</evidence>
<evidence type="ECO:0000256" key="9">
    <source>
        <dbReference type="ARBA" id="ARBA00022989"/>
    </source>
</evidence>
<sequence>MEQSSVPSTAQEPLPPDVDDVPFSTARLSHSEFTYSIPLTAGPKFVRFHFYPTSYQGFDDPSSTKAFFSVKAGHFTLLGNFSALLHAQGQPTVVKEFFVNINESQRLNITFTPSLDILDSYAFINGIEIVSMPLDLYHGSTVNEYGITFLGQSQGILYTLGNDSAMEKLYRVNIGGIRPITGREDTGMYRYWEDDSNYLVMEYPRPALPFNYSIDLNFIKIPSYSAPREVYATARSMGPNKTHNENYSLTWEFSVDSGFYYFVRLHFCEFQIEITMEGDRVFEILIANLTAATPADVIAWSGGRGIPIYRDYVVAIGAKGNLKQQNLSIALHPAPAWRTLYSDAILNGIEIFKISHANFNLAGPNPDPIPNRLENMKPPIGESGKNKPPIGQSDWAKHCYDNGTLDQTIDPYLEGKISTQSLLKFGEVAINCLAAEGSKRPAMSEVVCGLELALQLQEINEVNPISDESHLHDSTVNDYHVLFTSGSGSMNVGR</sequence>
<dbReference type="STRING" id="93759.A0A1R3I1B4"/>
<dbReference type="EMBL" id="AWUE01019091">
    <property type="protein sequence ID" value="OMO76385.1"/>
    <property type="molecule type" value="Genomic_DNA"/>
</dbReference>
<dbReference type="FunFam" id="2.60.120.430:FF:000007">
    <property type="entry name" value="FERONIA receptor-like kinase"/>
    <property type="match status" value="1"/>
</dbReference>
<keyword evidence="7" id="KW-0418">Kinase</keyword>
<keyword evidence="6" id="KW-0547">Nucleotide-binding</keyword>
<evidence type="ECO:0000313" key="15">
    <source>
        <dbReference type="Proteomes" id="UP000187203"/>
    </source>
</evidence>
<dbReference type="Gene3D" id="1.10.510.10">
    <property type="entry name" value="Transferase(Phosphotransferase) domain 1"/>
    <property type="match status" value="1"/>
</dbReference>
<dbReference type="Pfam" id="PF12819">
    <property type="entry name" value="Malectin_like"/>
    <property type="match status" value="1"/>
</dbReference>
<dbReference type="Proteomes" id="UP000187203">
    <property type="component" value="Unassembled WGS sequence"/>
</dbReference>
<comment type="subcellular location">
    <subcellularLocation>
        <location evidence="1">Membrane</location>
        <topology evidence="1">Single-pass type I membrane protein</topology>
    </subcellularLocation>
</comment>
<dbReference type="FunFam" id="2.60.120.430:FF:000003">
    <property type="entry name" value="FERONIA receptor-like kinase"/>
    <property type="match status" value="1"/>
</dbReference>
<dbReference type="InterPro" id="IPR045272">
    <property type="entry name" value="ANXUR1/2-like"/>
</dbReference>
<feature type="domain" description="Malectin-like" evidence="13">
    <location>
        <begin position="17"/>
        <end position="354"/>
    </location>
</feature>
<comment type="caution">
    <text evidence="14">The sequence shown here is derived from an EMBL/GenBank/DDBJ whole genome shotgun (WGS) entry which is preliminary data.</text>
</comment>
<evidence type="ECO:0000256" key="5">
    <source>
        <dbReference type="ARBA" id="ARBA00022729"/>
    </source>
</evidence>
<dbReference type="GO" id="GO:0004714">
    <property type="term" value="F:transmembrane receptor protein tyrosine kinase activity"/>
    <property type="evidence" value="ECO:0007669"/>
    <property type="project" value="InterPro"/>
</dbReference>
<keyword evidence="2" id="KW-0723">Serine/threonine-protein kinase</keyword>